<accession>D2VFV5</accession>
<dbReference type="InParanoid" id="D2VFV5"/>
<reference evidence="2 3" key="1">
    <citation type="journal article" date="2010" name="Cell">
        <title>The genome of Naegleria gruberi illuminates early eukaryotic versatility.</title>
        <authorList>
            <person name="Fritz-Laylin L.K."/>
            <person name="Prochnik S.E."/>
            <person name="Ginger M.L."/>
            <person name="Dacks J.B."/>
            <person name="Carpenter M.L."/>
            <person name="Field M.C."/>
            <person name="Kuo A."/>
            <person name="Paredez A."/>
            <person name="Chapman J."/>
            <person name="Pham J."/>
            <person name="Shu S."/>
            <person name="Neupane R."/>
            <person name="Cipriano M."/>
            <person name="Mancuso J."/>
            <person name="Tu H."/>
            <person name="Salamov A."/>
            <person name="Lindquist E."/>
            <person name="Shapiro H."/>
            <person name="Lucas S."/>
            <person name="Grigoriev I.V."/>
            <person name="Cande W.Z."/>
            <person name="Fulton C."/>
            <person name="Rokhsar D.S."/>
            <person name="Dawson S.C."/>
        </authorList>
    </citation>
    <scope>NUCLEOTIDE SEQUENCE [LARGE SCALE GENOMIC DNA]</scope>
    <source>
        <strain evidence="2 3">NEG-M</strain>
    </source>
</reference>
<protein>
    <submittedName>
        <fullName evidence="2">Predicted protein</fullName>
    </submittedName>
</protein>
<dbReference type="EMBL" id="GG738869">
    <property type="protein sequence ID" value="EFC44148.1"/>
    <property type="molecule type" value="Genomic_DNA"/>
</dbReference>
<name>D2VFV5_NAEGR</name>
<dbReference type="VEuPathDB" id="AmoebaDB:NAEGRDRAFT_33801"/>
<evidence type="ECO:0000259" key="1">
    <source>
        <dbReference type="Pfam" id="PF13529"/>
    </source>
</evidence>
<organism evidence="3">
    <name type="scientific">Naegleria gruberi</name>
    <name type="common">Amoeba</name>
    <dbReference type="NCBI Taxonomy" id="5762"/>
    <lineage>
        <taxon>Eukaryota</taxon>
        <taxon>Discoba</taxon>
        <taxon>Heterolobosea</taxon>
        <taxon>Tetramitia</taxon>
        <taxon>Eutetramitia</taxon>
        <taxon>Vahlkampfiidae</taxon>
        <taxon>Naegleria</taxon>
    </lineage>
</organism>
<dbReference type="AlphaFoldDB" id="D2VFV5"/>
<dbReference type="RefSeq" id="XP_002676892.1">
    <property type="nucleotide sequence ID" value="XM_002676846.1"/>
</dbReference>
<dbReference type="PANTHER" id="PTHR40524">
    <property type="entry name" value="PEPTIDASE_C39_2 DOMAIN-CONTAINING PROTEIN"/>
    <property type="match status" value="1"/>
</dbReference>
<feature type="domain" description="Peptidase C39-like" evidence="1">
    <location>
        <begin position="2"/>
        <end position="122"/>
    </location>
</feature>
<feature type="non-terminal residue" evidence="2">
    <location>
        <position position="1"/>
    </location>
</feature>
<dbReference type="Proteomes" id="UP000006671">
    <property type="component" value="Unassembled WGS sequence"/>
</dbReference>
<dbReference type="InterPro" id="IPR039564">
    <property type="entry name" value="Peptidase_C39-like"/>
</dbReference>
<gene>
    <name evidence="2" type="ORF">NAEGRDRAFT_33801</name>
</gene>
<dbReference type="OrthoDB" id="293230at2759"/>
<dbReference type="PANTHER" id="PTHR40524:SF1">
    <property type="entry name" value="PEPTIDASE C39-LIKE DOMAIN-CONTAINING PROTEIN"/>
    <property type="match status" value="1"/>
</dbReference>
<evidence type="ECO:0000313" key="3">
    <source>
        <dbReference type="Proteomes" id="UP000006671"/>
    </source>
</evidence>
<dbReference type="KEGG" id="ngr:NAEGRDRAFT_33801"/>
<dbReference type="GeneID" id="8848131"/>
<keyword evidence="3" id="KW-1185">Reference proteome</keyword>
<dbReference type="OMA" id="CDATWGK"/>
<dbReference type="Pfam" id="PF13529">
    <property type="entry name" value="Peptidase_C39_2"/>
    <property type="match status" value="1"/>
</dbReference>
<proteinExistence type="predicted"/>
<dbReference type="Gene3D" id="3.90.70.10">
    <property type="entry name" value="Cysteine proteinases"/>
    <property type="match status" value="1"/>
</dbReference>
<sequence>SFPLFKQCGQSWSSQLISTDTICKSGCLMTSMCMALNGRGKTSMNPGQFASWLKSNGGFSGNLFVWGSVSKFGLTYEGKIKGTSSIASQLCAGKIVILNVRYGGHWVLATGFDGSSFTVNDPGYSKSSYAASEVTQAAIYH</sequence>
<dbReference type="eggNOG" id="ENOG502S679">
    <property type="taxonomic scope" value="Eukaryota"/>
</dbReference>
<evidence type="ECO:0000313" key="2">
    <source>
        <dbReference type="EMBL" id="EFC44148.1"/>
    </source>
</evidence>